<dbReference type="AlphaFoldDB" id="R4MLQ4"/>
<dbReference type="KEGG" id="mtuc:J113_23970"/>
<gene>
    <name evidence="1" type="ORF">J113_23970</name>
</gene>
<organism evidence="1 2">
    <name type="scientific">Mycobacterium tuberculosis CAS/NITR204</name>
    <dbReference type="NCBI Taxonomy" id="1310114"/>
    <lineage>
        <taxon>Bacteria</taxon>
        <taxon>Bacillati</taxon>
        <taxon>Actinomycetota</taxon>
        <taxon>Actinomycetes</taxon>
        <taxon>Mycobacteriales</taxon>
        <taxon>Mycobacteriaceae</taxon>
        <taxon>Mycobacterium</taxon>
        <taxon>Mycobacterium tuberculosis complex</taxon>
    </lineage>
</organism>
<dbReference type="HOGENOM" id="CLU_3313105_0_0_11"/>
<dbReference type="EMBL" id="CP005386">
    <property type="protein sequence ID" value="AGL28886.1"/>
    <property type="molecule type" value="Genomic_DNA"/>
</dbReference>
<dbReference type="Proteomes" id="UP000013548">
    <property type="component" value="Chromosome"/>
</dbReference>
<proteinExistence type="predicted"/>
<accession>R4MLQ4</accession>
<dbReference type="BioCyc" id="MTUB1310114:G13A2-3469-MONOMER"/>
<name>R4MLQ4_MYCTX</name>
<sequence>MVMSLCRFGFQLDQSNLKLDQSNLTCKRISSIFTMV</sequence>
<reference evidence="1 2" key="1">
    <citation type="journal article" date="2013" name="Genome Announc.">
        <title>Whole-Genome Sequences of Four Clinical Isolates of Mycobacterium tuberculosis from Tamil Nadu, South India.</title>
        <authorList>
            <person name="Narayanan S."/>
            <person name="Deshpande U."/>
        </authorList>
    </citation>
    <scope>NUCLEOTIDE SEQUENCE [LARGE SCALE GENOMIC DNA]</scope>
    <source>
        <strain evidence="1 2">CAS/NITR204</strain>
    </source>
</reference>
<evidence type="ECO:0000313" key="2">
    <source>
        <dbReference type="Proteomes" id="UP000013548"/>
    </source>
</evidence>
<protein>
    <submittedName>
        <fullName evidence="1">Uncharacterized protein</fullName>
    </submittedName>
</protein>
<evidence type="ECO:0000313" key="1">
    <source>
        <dbReference type="EMBL" id="AGL28886.1"/>
    </source>
</evidence>